<dbReference type="Pfam" id="PF13540">
    <property type="entry name" value="RCC1_2"/>
    <property type="match status" value="1"/>
</dbReference>
<dbReference type="InterPro" id="IPR000408">
    <property type="entry name" value="Reg_chr_condens"/>
</dbReference>
<dbReference type="SUPFAM" id="SSF50985">
    <property type="entry name" value="RCC1/BLIP-II"/>
    <property type="match status" value="1"/>
</dbReference>
<dbReference type="InterPro" id="IPR009091">
    <property type="entry name" value="RCC1/BLIP-II"/>
</dbReference>
<dbReference type="Gene3D" id="2.130.10.30">
    <property type="entry name" value="Regulator of chromosome condensation 1/beta-lactamase-inhibitor protein II"/>
    <property type="match status" value="1"/>
</dbReference>
<dbReference type="EMBL" id="CP060096">
    <property type="protein sequence ID" value="QSZ26711.1"/>
    <property type="molecule type" value="Genomic_DNA"/>
</dbReference>
<name>A0A975G9W4_9THEO</name>
<dbReference type="KEGG" id="aaut:ACETAC_07350"/>
<dbReference type="PROSITE" id="PS51257">
    <property type="entry name" value="PROKAR_LIPOPROTEIN"/>
    <property type="match status" value="1"/>
</dbReference>
<sequence length="110" mass="11650">MQNVKKEIVIIVLTSILIFTLTGCTKGTTLNIPNLKDNNASSTPDLKQKTTANSNNSCLTTSNIVSTGYAHTAALKKDGTVWAWGDNVFGQLGDGTTTSSSTPLQVFSVK</sequence>
<dbReference type="Proteomes" id="UP000671913">
    <property type="component" value="Chromosome"/>
</dbReference>
<gene>
    <name evidence="1" type="ORF">ACETAC_07350</name>
</gene>
<reference evidence="1" key="1">
    <citation type="submission" date="2020-08" db="EMBL/GenBank/DDBJ databases">
        <title>Genomic insights into the carbon and energy metabolism of the first obligate autotrophic acetogenic bacterium Aceticella autotrophica gen. nov., sp. nov.</title>
        <authorList>
            <person name="Toshchakov S.V."/>
            <person name="Elcheninov A.G."/>
            <person name="Kublanov I.V."/>
            <person name="Frolov E.N."/>
            <person name="Lebedinsky A.V."/>
        </authorList>
    </citation>
    <scope>NUCLEOTIDE SEQUENCE</scope>
    <source>
        <strain evidence="1">3443-3Ac</strain>
    </source>
</reference>
<organism evidence="1 2">
    <name type="scientific">Aceticella autotrophica</name>
    <dbReference type="NCBI Taxonomy" id="2755338"/>
    <lineage>
        <taxon>Bacteria</taxon>
        <taxon>Bacillati</taxon>
        <taxon>Bacillota</taxon>
        <taxon>Clostridia</taxon>
        <taxon>Thermoanaerobacterales</taxon>
        <taxon>Thermoanaerobacteraceae</taxon>
        <taxon>Aceticella</taxon>
    </lineage>
</organism>
<dbReference type="PROSITE" id="PS50012">
    <property type="entry name" value="RCC1_3"/>
    <property type="match status" value="1"/>
</dbReference>
<proteinExistence type="predicted"/>
<protein>
    <submittedName>
        <fullName evidence="1">Uncharacterized protein</fullName>
    </submittedName>
</protein>
<evidence type="ECO:0000313" key="1">
    <source>
        <dbReference type="EMBL" id="QSZ26711.1"/>
    </source>
</evidence>
<dbReference type="AlphaFoldDB" id="A0A975G9W4"/>
<dbReference type="RefSeq" id="WP_284679394.1">
    <property type="nucleotide sequence ID" value="NZ_CP060096.1"/>
</dbReference>
<accession>A0A975G9W4</accession>
<keyword evidence="2" id="KW-1185">Reference proteome</keyword>
<evidence type="ECO:0000313" key="2">
    <source>
        <dbReference type="Proteomes" id="UP000671913"/>
    </source>
</evidence>